<feature type="non-terminal residue" evidence="1">
    <location>
        <position position="541"/>
    </location>
</feature>
<protein>
    <submittedName>
        <fullName evidence="1">Uncharacterized protein</fullName>
    </submittedName>
</protein>
<organism evidence="1">
    <name type="scientific">marine metagenome</name>
    <dbReference type="NCBI Taxonomy" id="408172"/>
    <lineage>
        <taxon>unclassified sequences</taxon>
        <taxon>metagenomes</taxon>
        <taxon>ecological metagenomes</taxon>
    </lineage>
</organism>
<name>A0A382F2P4_9ZZZZ</name>
<proteinExistence type="predicted"/>
<accession>A0A382F2P4</accession>
<dbReference type="EMBL" id="UINC01047330">
    <property type="protein sequence ID" value="SVB56473.1"/>
    <property type="molecule type" value="Genomic_DNA"/>
</dbReference>
<evidence type="ECO:0000313" key="1">
    <source>
        <dbReference type="EMBL" id="SVB56473.1"/>
    </source>
</evidence>
<dbReference type="AlphaFoldDB" id="A0A382F2P4"/>
<feature type="non-terminal residue" evidence="1">
    <location>
        <position position="1"/>
    </location>
</feature>
<reference evidence="1" key="1">
    <citation type="submission" date="2018-05" db="EMBL/GenBank/DDBJ databases">
        <authorList>
            <person name="Lanie J.A."/>
            <person name="Ng W.-L."/>
            <person name="Kazmierczak K.M."/>
            <person name="Andrzejewski T.M."/>
            <person name="Davidsen T.M."/>
            <person name="Wayne K.J."/>
            <person name="Tettelin H."/>
            <person name="Glass J.I."/>
            <person name="Rusch D."/>
            <person name="Podicherti R."/>
            <person name="Tsui H.-C.T."/>
            <person name="Winkler M.E."/>
        </authorList>
    </citation>
    <scope>NUCLEOTIDE SEQUENCE</scope>
</reference>
<sequence length="541" mass="58857">GDPGSSVLYDKITDGGVYGGHMPPEIADLLDPENITLVQTWITELASGLFPQQADFSYTLAIPNATLDENQGEIRIEIGSGDVSDIAGNPGPTDDKEFTFIYDNNPPGAVEVESITSPTNEDYPLIKVTAYDTISSGDNQVKVRAFIGEDTSPSNQIYLSEVSTPLAPFRQVLIDGDKDENTSLHIIYNVDEDDNPIHLTDGNLLDGLLYENLILVFEDNAGNDSILNVTNMTITPFRIDRTAPNPYGTGLDDYDGISYSLTHQLIGQVNDIYYNVDNITDGIDYNDYFWNLASGQVRVNVSDLPTADIDNSILGGTIHLMAKVDDENSSIVNYVNMAQSEVITADHLPPNPTDMFDFSISEEDLGGPDFAEGDSIIYIIAVITDLAGNVYDHITSPPDVISITIDTIPPAVGTINLETDINDENNSVAVPGYWNIDTDKVTVPLGDLSDDIDTYIEHGKVQLRGSINSGDWEFLASHQLITDENITDFSIVVTDSGGLNGPDNTTGIEEIPDNWDAAVDGAIIEIIARIYDAAGNYRDWP</sequence>
<gene>
    <name evidence="1" type="ORF">METZ01_LOCUS209327</name>
</gene>